<gene>
    <name evidence="2" type="ORF">SAMEA1982600_03787</name>
</gene>
<dbReference type="InterPro" id="IPR008490">
    <property type="entry name" value="Transposase_InsH_N"/>
</dbReference>
<dbReference type="RefSeq" id="WP_066417091.1">
    <property type="nucleotide sequence ID" value="NZ_FKBS01000025.1"/>
</dbReference>
<dbReference type="Proteomes" id="UP000077037">
    <property type="component" value="Unassembled WGS sequence"/>
</dbReference>
<dbReference type="OrthoDB" id="111180at2"/>
<accession>A0A157QN07</accession>
<evidence type="ECO:0000313" key="3">
    <source>
        <dbReference type="Proteomes" id="UP000077037"/>
    </source>
</evidence>
<sequence length="221" mass="25781">MDKQRKRKRLKAGRDPGIDPLAGRYSMLELNRHTSQIMRLARKRPIFIDRYKLPFVCVVPHDAWLEAMKIDDFVPNHHPLVSINNALEPLFRRYQRQLRTRCVRDRLRIGPQTLVRGLLLQALYSLPTVRVLRDSLVSNMTFRWFVGMAMGDPVWDSDLMAREMRLLLRNREVVTLLAQAMELAIPCIPDALNDMHLNFSLIETWRAPHDRLKGHGDGPSK</sequence>
<feature type="domain" description="Transposase InsH N-terminal" evidence="1">
    <location>
        <begin position="70"/>
        <end position="162"/>
    </location>
</feature>
<organism evidence="2 3">
    <name type="scientific">Bordetella ansorpii</name>
    <dbReference type="NCBI Taxonomy" id="288768"/>
    <lineage>
        <taxon>Bacteria</taxon>
        <taxon>Pseudomonadati</taxon>
        <taxon>Pseudomonadota</taxon>
        <taxon>Betaproteobacteria</taxon>
        <taxon>Burkholderiales</taxon>
        <taxon>Alcaligenaceae</taxon>
        <taxon>Bordetella</taxon>
    </lineage>
</organism>
<reference evidence="2 3" key="1">
    <citation type="submission" date="2016-03" db="EMBL/GenBank/DDBJ databases">
        <authorList>
            <consortium name="Pathogen Informatics"/>
        </authorList>
    </citation>
    <scope>NUCLEOTIDE SEQUENCE [LARGE SCALE GENOMIC DNA]</scope>
    <source>
        <strain evidence="2 3">NCTC13364</strain>
    </source>
</reference>
<evidence type="ECO:0000313" key="2">
    <source>
        <dbReference type="EMBL" id="SAI47285.1"/>
    </source>
</evidence>
<proteinExistence type="predicted"/>
<dbReference type="AlphaFoldDB" id="A0A157QN07"/>
<name>A0A157QN07_9BORD</name>
<dbReference type="EMBL" id="FKBS01000025">
    <property type="protein sequence ID" value="SAI47285.1"/>
    <property type="molecule type" value="Genomic_DNA"/>
</dbReference>
<evidence type="ECO:0000259" key="1">
    <source>
        <dbReference type="Pfam" id="PF05598"/>
    </source>
</evidence>
<dbReference type="Pfam" id="PF05598">
    <property type="entry name" value="DUF772"/>
    <property type="match status" value="1"/>
</dbReference>
<protein>
    <submittedName>
        <fullName evidence="2">Transposase domain (DUF772)</fullName>
    </submittedName>
</protein>